<evidence type="ECO:0000313" key="3">
    <source>
        <dbReference type="Proteomes" id="UP001150924"/>
    </source>
</evidence>
<gene>
    <name evidence="2" type="ORF">OV079_53290</name>
</gene>
<dbReference type="RefSeq" id="WP_267778400.1">
    <property type="nucleotide sequence ID" value="NZ_JAPNKE010000002.1"/>
</dbReference>
<accession>A0A9X3FA10</accession>
<organism evidence="2 3">
    <name type="scientific">Nannocystis pusilla</name>
    <dbReference type="NCBI Taxonomy" id="889268"/>
    <lineage>
        <taxon>Bacteria</taxon>
        <taxon>Pseudomonadati</taxon>
        <taxon>Myxococcota</taxon>
        <taxon>Polyangia</taxon>
        <taxon>Nannocystales</taxon>
        <taxon>Nannocystaceae</taxon>
        <taxon>Nannocystis</taxon>
    </lineage>
</organism>
<dbReference type="AlphaFoldDB" id="A0A9X3FA10"/>
<dbReference type="EMBL" id="JAPNKE010000002">
    <property type="protein sequence ID" value="MCY1014151.1"/>
    <property type="molecule type" value="Genomic_DNA"/>
</dbReference>
<evidence type="ECO:0000313" key="2">
    <source>
        <dbReference type="EMBL" id="MCY1014151.1"/>
    </source>
</evidence>
<sequence>MAGGQLERLFARRHDVVMFVPQQRRYSSGMTFALAELLPTPAGGRSRRRRRGRRRLRSRSTR</sequence>
<feature type="compositionally biased region" description="Basic residues" evidence="1">
    <location>
        <begin position="45"/>
        <end position="62"/>
    </location>
</feature>
<protein>
    <submittedName>
        <fullName evidence="2">Uncharacterized protein</fullName>
    </submittedName>
</protein>
<proteinExistence type="predicted"/>
<reference evidence="2" key="1">
    <citation type="submission" date="2022-11" db="EMBL/GenBank/DDBJ databases">
        <title>Minimal conservation of predation-associated metabolite biosynthetic gene clusters underscores biosynthetic potential of Myxococcota including descriptions for ten novel species: Archangium lansinium sp. nov., Myxococcus landrumus sp. nov., Nannocystis bai.</title>
        <authorList>
            <person name="Ahearne A."/>
            <person name="Stevens C."/>
            <person name="Phillips K."/>
        </authorList>
    </citation>
    <scope>NUCLEOTIDE SEQUENCE</scope>
    <source>
        <strain evidence="2">Na p29</strain>
    </source>
</reference>
<evidence type="ECO:0000256" key="1">
    <source>
        <dbReference type="SAM" id="MobiDB-lite"/>
    </source>
</evidence>
<feature type="region of interest" description="Disordered" evidence="1">
    <location>
        <begin position="40"/>
        <end position="62"/>
    </location>
</feature>
<comment type="caution">
    <text evidence="2">The sequence shown here is derived from an EMBL/GenBank/DDBJ whole genome shotgun (WGS) entry which is preliminary data.</text>
</comment>
<name>A0A9X3FA10_9BACT</name>
<dbReference type="Proteomes" id="UP001150924">
    <property type="component" value="Unassembled WGS sequence"/>
</dbReference>
<keyword evidence="3" id="KW-1185">Reference proteome</keyword>